<keyword evidence="3" id="KW-1185">Reference proteome</keyword>
<accession>A0A517ZA70</accession>
<name>A0A517ZA70_9PLAN</name>
<gene>
    <name evidence="2" type="ORF">Mal4_37290</name>
</gene>
<reference evidence="2 3" key="1">
    <citation type="submission" date="2019-02" db="EMBL/GenBank/DDBJ databases">
        <title>Deep-cultivation of Planctomycetes and their phenomic and genomic characterization uncovers novel biology.</title>
        <authorList>
            <person name="Wiegand S."/>
            <person name="Jogler M."/>
            <person name="Boedeker C."/>
            <person name="Pinto D."/>
            <person name="Vollmers J."/>
            <person name="Rivas-Marin E."/>
            <person name="Kohn T."/>
            <person name="Peeters S.H."/>
            <person name="Heuer A."/>
            <person name="Rast P."/>
            <person name="Oberbeckmann S."/>
            <person name="Bunk B."/>
            <person name="Jeske O."/>
            <person name="Meyerdierks A."/>
            <person name="Storesund J.E."/>
            <person name="Kallscheuer N."/>
            <person name="Luecker S."/>
            <person name="Lage O.M."/>
            <person name="Pohl T."/>
            <person name="Merkel B.J."/>
            <person name="Hornburger P."/>
            <person name="Mueller R.-W."/>
            <person name="Bruemmer F."/>
            <person name="Labrenz M."/>
            <person name="Spormann A.M."/>
            <person name="Op den Camp H."/>
            <person name="Overmann J."/>
            <person name="Amann R."/>
            <person name="Jetten M.S.M."/>
            <person name="Mascher T."/>
            <person name="Medema M.H."/>
            <person name="Devos D.P."/>
            <person name="Kaster A.-K."/>
            <person name="Ovreas L."/>
            <person name="Rohde M."/>
            <person name="Galperin M.Y."/>
            <person name="Jogler C."/>
        </authorList>
    </citation>
    <scope>NUCLEOTIDE SEQUENCE [LARGE SCALE GENOMIC DNA]</scope>
    <source>
        <strain evidence="2 3">Mal4</strain>
    </source>
</reference>
<feature type="region of interest" description="Disordered" evidence="1">
    <location>
        <begin position="66"/>
        <end position="118"/>
    </location>
</feature>
<protein>
    <submittedName>
        <fullName evidence="2">Uncharacterized protein</fullName>
    </submittedName>
</protein>
<dbReference type="EMBL" id="CP036275">
    <property type="protein sequence ID" value="QDU39385.1"/>
    <property type="molecule type" value="Genomic_DNA"/>
</dbReference>
<evidence type="ECO:0000313" key="2">
    <source>
        <dbReference type="EMBL" id="QDU39385.1"/>
    </source>
</evidence>
<dbReference type="KEGG" id="mri:Mal4_37290"/>
<dbReference type="AlphaFoldDB" id="A0A517ZA70"/>
<evidence type="ECO:0000313" key="3">
    <source>
        <dbReference type="Proteomes" id="UP000320496"/>
    </source>
</evidence>
<feature type="compositionally biased region" description="Pro residues" evidence="1">
    <location>
        <begin position="91"/>
        <end position="101"/>
    </location>
</feature>
<evidence type="ECO:0000256" key="1">
    <source>
        <dbReference type="SAM" id="MobiDB-lite"/>
    </source>
</evidence>
<feature type="compositionally biased region" description="Basic and acidic residues" evidence="1">
    <location>
        <begin position="68"/>
        <end position="78"/>
    </location>
</feature>
<dbReference type="Proteomes" id="UP000320496">
    <property type="component" value="Chromosome"/>
</dbReference>
<proteinExistence type="predicted"/>
<organism evidence="2 3">
    <name type="scientific">Maioricimonas rarisocia</name>
    <dbReference type="NCBI Taxonomy" id="2528026"/>
    <lineage>
        <taxon>Bacteria</taxon>
        <taxon>Pseudomonadati</taxon>
        <taxon>Planctomycetota</taxon>
        <taxon>Planctomycetia</taxon>
        <taxon>Planctomycetales</taxon>
        <taxon>Planctomycetaceae</taxon>
        <taxon>Maioricimonas</taxon>
    </lineage>
</organism>
<sequence length="152" mass="16282">MTAGLIHLLKSRCLPPGACGATGMVRTLLAILFVLVLQNGRAEATCGDYLLHVPRETRLEGVMAFEPPGDRDLAERHPKSSPCANGECRPAPAPSPEPPTLPVRNLSEAALSVRHRPSDASGCGRMLLRRSVHPLEGVPLSIDRPPRQFGAL</sequence>